<dbReference type="SUPFAM" id="SSF55874">
    <property type="entry name" value="ATPase domain of HSP90 chaperone/DNA topoisomerase II/histidine kinase"/>
    <property type="match status" value="1"/>
</dbReference>
<organism evidence="1">
    <name type="scientific">viral metagenome</name>
    <dbReference type="NCBI Taxonomy" id="1070528"/>
    <lineage>
        <taxon>unclassified sequences</taxon>
        <taxon>metagenomes</taxon>
        <taxon>organismal metagenomes</taxon>
    </lineage>
</organism>
<reference evidence="1" key="1">
    <citation type="journal article" date="2020" name="Nature">
        <title>Giant virus diversity and host interactions through global metagenomics.</title>
        <authorList>
            <person name="Schulz F."/>
            <person name="Roux S."/>
            <person name="Paez-Espino D."/>
            <person name="Jungbluth S."/>
            <person name="Walsh D.A."/>
            <person name="Denef V.J."/>
            <person name="McMahon K.D."/>
            <person name="Konstantinidis K.T."/>
            <person name="Eloe-Fadrosh E.A."/>
            <person name="Kyrpides N.C."/>
            <person name="Woyke T."/>
        </authorList>
    </citation>
    <scope>NUCLEOTIDE SEQUENCE</scope>
    <source>
        <strain evidence="1">GVMAG-M-3300027734-16</strain>
    </source>
</reference>
<dbReference type="Gene3D" id="3.30.565.10">
    <property type="entry name" value="Histidine kinase-like ATPase, C-terminal domain"/>
    <property type="match status" value="1"/>
</dbReference>
<sequence length="508" mass="58994">MSISFEVEQSPEYAWSSWANAGYKNISDAVGELVDNSIQSGATQCRIDVTIEDGVRYLTVEDDGKWDKISEGNKSMLTKCFSHGKLPGTPKTGLNEHNAGLKQVLAYTDPDNANWLIQIKQPGKIWQLQAPYSKSMEITQIDPVLYEGVLNSGNSTFIRTIISDRQMKDMYIREQPKKGLNEEKLIGRLEIYVRTLWMMYKKFIDGSFKIIFNKNPIFPYDLNTIDGIEKLGDHKKTDPLPLSEGSHDHMNVEIWQYRMTRGYKNKDMHPFFRCNQSNSGVCLFKHGRLVKTSIFDDIYKIACDSHMTGHLVLVNITGDSKNLPKTYQTKNDFSTSDEKLAVLYDYIRKQTPPKQFRPAQENKKTESQLLDEFQKQKLQHNDELKENELYDIERETYLKLMVNGNAVTSKDRMDMIEWNKATRTVTIIEGKLDSITPENLRQLYFYYRNVKHFCPAYEEYIVKTMFITRIDANIDGYDEELIMLQHSEPEFKPVIKLFSDYGIYCKTD</sequence>
<proteinExistence type="predicted"/>
<protein>
    <submittedName>
        <fullName evidence="1">Uncharacterized protein</fullName>
    </submittedName>
</protein>
<dbReference type="InterPro" id="IPR036890">
    <property type="entry name" value="HATPase_C_sf"/>
</dbReference>
<name>A0A6C0JIE4_9ZZZZ</name>
<dbReference type="EMBL" id="MN740411">
    <property type="protein sequence ID" value="QHU05339.1"/>
    <property type="molecule type" value="Genomic_DNA"/>
</dbReference>
<evidence type="ECO:0000313" key="1">
    <source>
        <dbReference type="EMBL" id="QHU05339.1"/>
    </source>
</evidence>
<accession>A0A6C0JIE4</accession>
<dbReference type="AlphaFoldDB" id="A0A6C0JIE4"/>